<organism evidence="2 3">
    <name type="scientific">Labrys miyagiensis</name>
    <dbReference type="NCBI Taxonomy" id="346912"/>
    <lineage>
        <taxon>Bacteria</taxon>
        <taxon>Pseudomonadati</taxon>
        <taxon>Pseudomonadota</taxon>
        <taxon>Alphaproteobacteria</taxon>
        <taxon>Hyphomicrobiales</taxon>
        <taxon>Xanthobacteraceae</taxon>
        <taxon>Labrys</taxon>
    </lineage>
</organism>
<dbReference type="InterPro" id="IPR006384">
    <property type="entry name" value="HAD_hydro_PyrdxlP_Pase-like"/>
</dbReference>
<evidence type="ECO:0000313" key="3">
    <source>
        <dbReference type="Proteomes" id="UP001156882"/>
    </source>
</evidence>
<gene>
    <name evidence="2" type="ORF">GCM10007874_04620</name>
</gene>
<keyword evidence="3" id="KW-1185">Reference proteome</keyword>
<dbReference type="Gene3D" id="3.40.50.1000">
    <property type="entry name" value="HAD superfamily/HAD-like"/>
    <property type="match status" value="1"/>
</dbReference>
<protein>
    <submittedName>
        <fullName evidence="2">2,3-diketo-5-methylthio-1-phosphopentane phosphatase</fullName>
    </submittedName>
</protein>
<dbReference type="InterPro" id="IPR023214">
    <property type="entry name" value="HAD_sf"/>
</dbReference>
<dbReference type="RefSeq" id="WP_284310267.1">
    <property type="nucleotide sequence ID" value="NZ_BSPC01000005.1"/>
</dbReference>
<dbReference type="EMBL" id="BSPC01000005">
    <property type="protein sequence ID" value="GLS17447.1"/>
    <property type="molecule type" value="Genomic_DNA"/>
</dbReference>
<dbReference type="InterPro" id="IPR050582">
    <property type="entry name" value="HAD-like_SerB"/>
</dbReference>
<keyword evidence="1" id="KW-0378">Hydrolase</keyword>
<evidence type="ECO:0000313" key="2">
    <source>
        <dbReference type="EMBL" id="GLS17447.1"/>
    </source>
</evidence>
<dbReference type="Proteomes" id="UP001156882">
    <property type="component" value="Unassembled WGS sequence"/>
</dbReference>
<dbReference type="NCBIfam" id="TIGR01489">
    <property type="entry name" value="DKMTPPase-SF"/>
    <property type="match status" value="1"/>
</dbReference>
<accession>A0ABQ6CAN1</accession>
<dbReference type="InterPro" id="IPR036412">
    <property type="entry name" value="HAD-like_sf"/>
</dbReference>
<dbReference type="SUPFAM" id="SSF56784">
    <property type="entry name" value="HAD-like"/>
    <property type="match status" value="1"/>
</dbReference>
<reference evidence="3" key="1">
    <citation type="journal article" date="2019" name="Int. J. Syst. Evol. Microbiol.">
        <title>The Global Catalogue of Microorganisms (GCM) 10K type strain sequencing project: providing services to taxonomists for standard genome sequencing and annotation.</title>
        <authorList>
            <consortium name="The Broad Institute Genomics Platform"/>
            <consortium name="The Broad Institute Genome Sequencing Center for Infectious Disease"/>
            <person name="Wu L."/>
            <person name="Ma J."/>
        </authorList>
    </citation>
    <scope>NUCLEOTIDE SEQUENCE [LARGE SCALE GENOMIC DNA]</scope>
    <source>
        <strain evidence="3">NBRC 101365</strain>
    </source>
</reference>
<proteinExistence type="predicted"/>
<dbReference type="Pfam" id="PF12710">
    <property type="entry name" value="HAD"/>
    <property type="match status" value="1"/>
</dbReference>
<dbReference type="PANTHER" id="PTHR43344:SF21">
    <property type="entry name" value="POLYOL PHOSPHATE PHOSPHATASE PYP1"/>
    <property type="match status" value="1"/>
</dbReference>
<dbReference type="NCBIfam" id="TIGR01488">
    <property type="entry name" value="HAD-SF-IB"/>
    <property type="match status" value="1"/>
</dbReference>
<dbReference type="Gene3D" id="3.90.1470.20">
    <property type="match status" value="1"/>
</dbReference>
<sequence>MTYRILCDFDGTVTHGDVTDMLLEAFAEPGWRDIEAQWQAGVIGSAACMERQVALLRCDRQALNAMLDTVQIDVGFLGFAARCRQLEIPLAIVSDGLDYAIRRILSRDGIGDLPVIANRLIFLDDERYAMLSPHAVAGCRSAAGTCKCRAADPVEKEEQIVLIGDGRSDFCVAEAADIVFAKDELLAYCRLQGIEHVPFEHFAQLTDFLSMGLDCEIATATAACEPSVVAP</sequence>
<name>A0ABQ6CAN1_9HYPH</name>
<evidence type="ECO:0000256" key="1">
    <source>
        <dbReference type="ARBA" id="ARBA00022801"/>
    </source>
</evidence>
<dbReference type="PANTHER" id="PTHR43344">
    <property type="entry name" value="PHOSPHOSERINE PHOSPHATASE"/>
    <property type="match status" value="1"/>
</dbReference>
<comment type="caution">
    <text evidence="2">The sequence shown here is derived from an EMBL/GenBank/DDBJ whole genome shotgun (WGS) entry which is preliminary data.</text>
</comment>